<dbReference type="AlphaFoldDB" id="A0A1V0M6G2"/>
<evidence type="ECO:0000259" key="3">
    <source>
        <dbReference type="Pfam" id="PF10988"/>
    </source>
</evidence>
<feature type="transmembrane region" description="Helical" evidence="2">
    <location>
        <begin position="43"/>
        <end position="63"/>
    </location>
</feature>
<name>A0A1V0M6G2_PSEAI</name>
<geneLocation type="plasmid" evidence="4">
    <name>pJB37</name>
</geneLocation>
<reference evidence="4" key="1">
    <citation type="submission" date="2017-01" db="EMBL/GenBank/DDBJ databases">
        <title>Complete nucleotide sequence of an IncP-2 blaVIM-2-harboring megaplasmid from Pseudomonas aeruginosa.</title>
        <authorList>
            <person name="Botelho J."/>
            <person name="Grosso F."/>
            <person name="Mabrouk A."/>
            <person name="Peixe L."/>
        </authorList>
    </citation>
    <scope>NUCLEOTIDE SEQUENCE</scope>
    <source>
        <strain evidence="4">FFUP_PS_37</strain>
        <plasmid evidence="4">pJB37</plasmid>
    </source>
</reference>
<dbReference type="EMBL" id="KY494864">
    <property type="protein sequence ID" value="ARD70489.1"/>
    <property type="molecule type" value="Genomic_DNA"/>
</dbReference>
<feature type="compositionally biased region" description="Polar residues" evidence="1">
    <location>
        <begin position="65"/>
        <end position="81"/>
    </location>
</feature>
<dbReference type="Pfam" id="PF10988">
    <property type="entry name" value="DUF2807"/>
    <property type="match status" value="1"/>
</dbReference>
<evidence type="ECO:0000256" key="2">
    <source>
        <dbReference type="SAM" id="Phobius"/>
    </source>
</evidence>
<feature type="domain" description="Putative auto-transporter adhesin head GIN" evidence="3">
    <location>
        <begin position="121"/>
        <end position="323"/>
    </location>
</feature>
<dbReference type="Gene3D" id="2.160.20.120">
    <property type="match status" value="1"/>
</dbReference>
<proteinExistence type="predicted"/>
<organism evidence="4">
    <name type="scientific">Pseudomonas aeruginosa</name>
    <dbReference type="NCBI Taxonomy" id="287"/>
    <lineage>
        <taxon>Bacteria</taxon>
        <taxon>Pseudomonadati</taxon>
        <taxon>Pseudomonadota</taxon>
        <taxon>Gammaproteobacteria</taxon>
        <taxon>Pseudomonadales</taxon>
        <taxon>Pseudomonadaceae</taxon>
        <taxon>Pseudomonas</taxon>
    </lineage>
</organism>
<evidence type="ECO:0000256" key="1">
    <source>
        <dbReference type="SAM" id="MobiDB-lite"/>
    </source>
</evidence>
<keyword evidence="2" id="KW-0472">Membrane</keyword>
<keyword evidence="2" id="KW-0812">Transmembrane</keyword>
<keyword evidence="2" id="KW-1133">Transmembrane helix</keyword>
<protein>
    <recommendedName>
        <fullName evidence="3">Putative auto-transporter adhesin head GIN domain-containing protein</fullName>
    </recommendedName>
</protein>
<feature type="region of interest" description="Disordered" evidence="1">
    <location>
        <begin position="65"/>
        <end position="88"/>
    </location>
</feature>
<keyword evidence="4" id="KW-0614">Plasmid</keyword>
<sequence>MLAPLPVCEFQRVAFVGTQISVAGQSGGNPWRKPVLRRHRKHLGVFVILATMAGVISFCWGSGTPQPSRSSLTPNTATAQSETEKDRAMTTSLTDFFPENSKWSPPESFIKESRPIHQVKKLIIKGAVDVVFFRDQTPRLVVAGETKEAVERVHTTLSGDKLVIEQEGNVIIAGGGSINVSGNGNIVVGRDIRINGVQMQFNGPVGSIDIKGASIGTGRVLVAISLPIAPRVRVKGSGDITLYGLQQDEFEASVQGSGDVTVQGTVQSLEVEVAGSGDVDARELTAATVDLSVAGSGDISAYASQSARARVAGSGDIVVYGNPAQRDHRVAGSGKIKFK</sequence>
<dbReference type="InterPro" id="IPR021255">
    <property type="entry name" value="DUF2807"/>
</dbReference>
<evidence type="ECO:0000313" key="4">
    <source>
        <dbReference type="EMBL" id="ARD70489.1"/>
    </source>
</evidence>
<accession>A0A1V0M6G2</accession>